<sequence>MASLKNLGALTLLLLLLSLTVQTWGKEDADGAGSECRVAKEVSEEKASALKLKVIAIFTILIASILGISSPILLQGMPLFKPDGKVFVLVKAFASGVILATGYVHVLPDSFECLTSPCLPDYPWSKFPFTTFIAMVAAVLTLMMDSFAMSYYRKHGMSEVECEHGNQIEHGHGHSRGVGVKKLDEEASKLLRYQIIAQVLELGIVVHSVVIGLSMGASQNAGTIRPLIAAICFHQLFEGVGLGGCLLQAEYKAKMKAIMVFFFSVTTPFGIALGIGLSHVYSDNSPASLIVVGVLNATSGGLLNYMALVDLLAADFMGTKLQSNMKLQMWAFIAVLLGILNLWLRRRLEPHFFSSYLKAPLVQGTKRWVIARLFFGQKWFCALLGWWEKEKDNGKQCHGREVKINRRCSSKKLRHLFDDLSDEKKSIIQHIGFGGLLQLSSTEIRHSLCRWIITHFNIAHCRLDIGQERQFPITCSDVGEILGIPYIGRRFLLSPTNRNNRMENLSDLRDRLISMEDMGEFKKLFIFFSCATLLAPTSKLDGSHELWCTLLAGDFDINVNWGQFVLDTLVAGIRHFRLGKGSWFTGCLIFFR</sequence>
<gene>
    <name evidence="10" type="ORF">VITISV_033551</name>
</gene>
<feature type="transmembrane region" description="Helical" evidence="8">
    <location>
        <begin position="127"/>
        <end position="148"/>
    </location>
</feature>
<keyword evidence="7 8" id="KW-0472">Membrane</keyword>
<keyword evidence="3 8" id="KW-0813">Transport</keyword>
<dbReference type="InterPro" id="IPR003689">
    <property type="entry name" value="ZIP"/>
</dbReference>
<dbReference type="Pfam" id="PF02535">
    <property type="entry name" value="Zip"/>
    <property type="match status" value="1"/>
</dbReference>
<feature type="transmembrane region" description="Helical" evidence="8">
    <location>
        <begin position="287"/>
        <end position="306"/>
    </location>
</feature>
<feature type="transmembrane region" description="Helical" evidence="8">
    <location>
        <begin position="195"/>
        <end position="215"/>
    </location>
</feature>
<evidence type="ECO:0000313" key="10">
    <source>
        <dbReference type="EMBL" id="CAN77100.1"/>
    </source>
</evidence>
<evidence type="ECO:0000256" key="6">
    <source>
        <dbReference type="ARBA" id="ARBA00023065"/>
    </source>
</evidence>
<evidence type="ECO:0000256" key="3">
    <source>
        <dbReference type="ARBA" id="ARBA00022448"/>
    </source>
</evidence>
<comment type="similarity">
    <text evidence="2 8">Belongs to the ZIP transporter (TC 2.A.5) family.</text>
</comment>
<dbReference type="ExpressionAtlas" id="A5BNS4">
    <property type="expression patterns" value="baseline"/>
</dbReference>
<organism evidence="10">
    <name type="scientific">Vitis vinifera</name>
    <name type="common">Grape</name>
    <dbReference type="NCBI Taxonomy" id="29760"/>
    <lineage>
        <taxon>Eukaryota</taxon>
        <taxon>Viridiplantae</taxon>
        <taxon>Streptophyta</taxon>
        <taxon>Embryophyta</taxon>
        <taxon>Tracheophyta</taxon>
        <taxon>Spermatophyta</taxon>
        <taxon>Magnoliopsida</taxon>
        <taxon>eudicotyledons</taxon>
        <taxon>Gunneridae</taxon>
        <taxon>Pentapetalae</taxon>
        <taxon>rosids</taxon>
        <taxon>Vitales</taxon>
        <taxon>Vitaceae</taxon>
        <taxon>Viteae</taxon>
        <taxon>Vitis</taxon>
    </lineage>
</organism>
<dbReference type="EMBL" id="AM465944">
    <property type="protein sequence ID" value="CAN77100.1"/>
    <property type="molecule type" value="Genomic_DNA"/>
</dbReference>
<feature type="transmembrane region" description="Helical" evidence="8">
    <location>
        <begin position="49"/>
        <end position="74"/>
    </location>
</feature>
<dbReference type="PANTHER" id="PTHR11040">
    <property type="entry name" value="ZINC/IRON TRANSPORTER"/>
    <property type="match status" value="1"/>
</dbReference>
<evidence type="ECO:0000256" key="7">
    <source>
        <dbReference type="ARBA" id="ARBA00023136"/>
    </source>
</evidence>
<dbReference type="InterPro" id="IPR004698">
    <property type="entry name" value="Zn/Fe_permease_fun/pln"/>
</dbReference>
<feature type="transmembrane region" description="Helical" evidence="8">
    <location>
        <begin position="86"/>
        <end position="107"/>
    </location>
</feature>
<reference evidence="10" key="1">
    <citation type="journal article" date="2007" name="PLoS ONE">
        <title>The first genome sequence of an elite grapevine cultivar (Pinot noir Vitis vinifera L.): coping with a highly heterozygous genome.</title>
        <authorList>
            <person name="Velasco R."/>
            <person name="Zharkikh A."/>
            <person name="Troggio M."/>
            <person name="Cartwright D.A."/>
            <person name="Cestaro A."/>
            <person name="Pruss D."/>
            <person name="Pindo M."/>
            <person name="FitzGerald L.M."/>
            <person name="Vezzulli S."/>
            <person name="Reid J."/>
            <person name="Malacarne G."/>
            <person name="Iliev D."/>
            <person name="Coppola G."/>
            <person name="Wardell B."/>
            <person name="Micheletti D."/>
            <person name="Macalma T."/>
            <person name="Facci M."/>
            <person name="Mitchell J.T."/>
            <person name="Perazzolli M."/>
            <person name="Eldredge G."/>
            <person name="Gatto P."/>
            <person name="Oyzerski R."/>
            <person name="Moretto M."/>
            <person name="Gutin N."/>
            <person name="Stefanini M."/>
            <person name="Chen Y."/>
            <person name="Segala C."/>
            <person name="Davenport C."/>
            <person name="Dematte L."/>
            <person name="Mraz A."/>
            <person name="Battilana J."/>
            <person name="Stormo K."/>
            <person name="Costa F."/>
            <person name="Tao Q."/>
            <person name="Si-Ammour A."/>
            <person name="Harkins T."/>
            <person name="Lackey A."/>
            <person name="Perbost C."/>
            <person name="Taillon B."/>
            <person name="Stella A."/>
            <person name="Solovyev V."/>
            <person name="Fawcett J.A."/>
            <person name="Sterck L."/>
            <person name="Vandepoele K."/>
            <person name="Grando S.M."/>
            <person name="Toppo S."/>
            <person name="Moser C."/>
            <person name="Lanchbury J."/>
            <person name="Bogden R."/>
            <person name="Skolnick M."/>
            <person name="Sgaramella V."/>
            <person name="Bhatnagar S.K."/>
            <person name="Fontana P."/>
            <person name="Gutin A."/>
            <person name="Van de Peer Y."/>
            <person name="Salamini F."/>
            <person name="Viola R."/>
        </authorList>
    </citation>
    <scope>NUCLEOTIDE SEQUENCE</scope>
</reference>
<dbReference type="PANTHER" id="PTHR11040:SF41">
    <property type="entry name" value="ZINC TRANSPORTER 7"/>
    <property type="match status" value="1"/>
</dbReference>
<evidence type="ECO:0000256" key="8">
    <source>
        <dbReference type="RuleBase" id="RU362088"/>
    </source>
</evidence>
<protein>
    <recommendedName>
        <fullName evidence="11">Fe(2+) transport protein 1</fullName>
    </recommendedName>
</protein>
<feature type="transmembrane region" description="Helical" evidence="8">
    <location>
        <begin position="259"/>
        <end position="281"/>
    </location>
</feature>
<proteinExistence type="inferred from homology"/>
<feature type="transmembrane region" description="Helical" evidence="8">
    <location>
        <begin position="227"/>
        <end position="247"/>
    </location>
</feature>
<evidence type="ECO:0000256" key="5">
    <source>
        <dbReference type="ARBA" id="ARBA00022989"/>
    </source>
</evidence>
<feature type="transmembrane region" description="Helical" evidence="8">
    <location>
        <begin position="327"/>
        <end position="344"/>
    </location>
</feature>
<keyword evidence="9" id="KW-0732">Signal</keyword>
<name>A5BNS4_VITVI</name>
<dbReference type="GO" id="GO:0016020">
    <property type="term" value="C:membrane"/>
    <property type="evidence" value="ECO:0007669"/>
    <property type="project" value="UniProtKB-SubCell"/>
</dbReference>
<comment type="subcellular location">
    <subcellularLocation>
        <location evidence="1 8">Membrane</location>
        <topology evidence="1 8">Multi-pass membrane protein</topology>
    </subcellularLocation>
</comment>
<keyword evidence="5 8" id="KW-1133">Transmembrane helix</keyword>
<evidence type="ECO:0008006" key="11">
    <source>
        <dbReference type="Google" id="ProtNLM"/>
    </source>
</evidence>
<keyword evidence="4 8" id="KW-0812">Transmembrane</keyword>
<dbReference type="AlphaFoldDB" id="A5BNS4"/>
<evidence type="ECO:0000256" key="1">
    <source>
        <dbReference type="ARBA" id="ARBA00004141"/>
    </source>
</evidence>
<evidence type="ECO:0000256" key="2">
    <source>
        <dbReference type="ARBA" id="ARBA00006939"/>
    </source>
</evidence>
<evidence type="ECO:0000256" key="9">
    <source>
        <dbReference type="SAM" id="SignalP"/>
    </source>
</evidence>
<dbReference type="GO" id="GO:0005385">
    <property type="term" value="F:zinc ion transmembrane transporter activity"/>
    <property type="evidence" value="ECO:0007669"/>
    <property type="project" value="InterPro"/>
</dbReference>
<feature type="signal peptide" evidence="9">
    <location>
        <begin position="1"/>
        <end position="25"/>
    </location>
</feature>
<evidence type="ECO:0000256" key="4">
    <source>
        <dbReference type="ARBA" id="ARBA00022692"/>
    </source>
</evidence>
<accession>A5BNS4</accession>
<dbReference type="NCBIfam" id="TIGR00820">
    <property type="entry name" value="zip"/>
    <property type="match status" value="1"/>
</dbReference>
<feature type="chain" id="PRO_5002678630" description="Fe(2+) transport protein 1" evidence="9">
    <location>
        <begin position="26"/>
        <end position="592"/>
    </location>
</feature>
<keyword evidence="6 8" id="KW-0406">Ion transport</keyword>